<comment type="caution">
    <text evidence="1">The sequence shown here is derived from an EMBL/GenBank/DDBJ whole genome shotgun (WGS) entry which is preliminary data.</text>
</comment>
<gene>
    <name evidence="1" type="ORF">ACH5RR_017987</name>
</gene>
<organism evidence="1 2">
    <name type="scientific">Cinchona calisaya</name>
    <dbReference type="NCBI Taxonomy" id="153742"/>
    <lineage>
        <taxon>Eukaryota</taxon>
        <taxon>Viridiplantae</taxon>
        <taxon>Streptophyta</taxon>
        <taxon>Embryophyta</taxon>
        <taxon>Tracheophyta</taxon>
        <taxon>Spermatophyta</taxon>
        <taxon>Magnoliopsida</taxon>
        <taxon>eudicotyledons</taxon>
        <taxon>Gunneridae</taxon>
        <taxon>Pentapetalae</taxon>
        <taxon>asterids</taxon>
        <taxon>lamiids</taxon>
        <taxon>Gentianales</taxon>
        <taxon>Rubiaceae</taxon>
        <taxon>Cinchonoideae</taxon>
        <taxon>Cinchoneae</taxon>
        <taxon>Cinchona</taxon>
    </lineage>
</organism>
<keyword evidence="2" id="KW-1185">Reference proteome</keyword>
<proteinExistence type="predicted"/>
<dbReference type="Proteomes" id="UP001630127">
    <property type="component" value="Unassembled WGS sequence"/>
</dbReference>
<accession>A0ABD2ZKI3</accession>
<evidence type="ECO:0000313" key="1">
    <source>
        <dbReference type="EMBL" id="KAL3519838.1"/>
    </source>
</evidence>
<name>A0ABD2ZKI3_9GENT</name>
<dbReference type="EMBL" id="JBJUIK010000008">
    <property type="protein sequence ID" value="KAL3519838.1"/>
    <property type="molecule type" value="Genomic_DNA"/>
</dbReference>
<sequence>MQEKEFYKYHGSWSHSTINYLVFGNLVQSTIEKGLFQFGEEKNEATEVEKNPFPTVMGVNMVNIEMPSSNKVGSIQEHKDDSKHVRTITQRCSDEHRCDHCCSRLEQVLISISKVNKCDNDVIVSNGDGTGETESVTLVIDSKPQT</sequence>
<reference evidence="1 2" key="1">
    <citation type="submission" date="2024-11" db="EMBL/GenBank/DDBJ databases">
        <title>A near-complete genome assembly of Cinchona calisaya.</title>
        <authorList>
            <person name="Lian D.C."/>
            <person name="Zhao X.W."/>
            <person name="Wei L."/>
        </authorList>
    </citation>
    <scope>NUCLEOTIDE SEQUENCE [LARGE SCALE GENOMIC DNA]</scope>
    <source>
        <tissue evidence="1">Nenye</tissue>
    </source>
</reference>
<protein>
    <submittedName>
        <fullName evidence="1">Uncharacterized protein</fullName>
    </submittedName>
</protein>
<evidence type="ECO:0000313" key="2">
    <source>
        <dbReference type="Proteomes" id="UP001630127"/>
    </source>
</evidence>
<dbReference type="AlphaFoldDB" id="A0ABD2ZKI3"/>